<comment type="caution">
    <text evidence="1">The sequence shown here is derived from an EMBL/GenBank/DDBJ whole genome shotgun (WGS) entry which is preliminary data.</text>
</comment>
<dbReference type="EMBL" id="QQBC01000015">
    <property type="protein sequence ID" value="RDI60511.1"/>
    <property type="molecule type" value="Genomic_DNA"/>
</dbReference>
<dbReference type="Proteomes" id="UP000254869">
    <property type="component" value="Unassembled WGS sequence"/>
</dbReference>
<reference evidence="1 2" key="1">
    <citation type="submission" date="2018-07" db="EMBL/GenBank/DDBJ databases">
        <title>Genomic Encyclopedia of Type Strains, Phase IV (KMG-IV): sequencing the most valuable type-strain genomes for metagenomic binning, comparative biology and taxonomic classification.</title>
        <authorList>
            <person name="Goeker M."/>
        </authorList>
    </citation>
    <scope>NUCLEOTIDE SEQUENCE [LARGE SCALE GENOMIC DNA]</scope>
    <source>
        <strain evidence="1 2">DSM 44290</strain>
    </source>
</reference>
<dbReference type="AlphaFoldDB" id="A0A370HRD7"/>
<accession>A0A370HRD7</accession>
<organism evidence="1 2">
    <name type="scientific">Nocardia pseudobrasiliensis</name>
    <dbReference type="NCBI Taxonomy" id="45979"/>
    <lineage>
        <taxon>Bacteria</taxon>
        <taxon>Bacillati</taxon>
        <taxon>Actinomycetota</taxon>
        <taxon>Actinomycetes</taxon>
        <taxon>Mycobacteriales</taxon>
        <taxon>Nocardiaceae</taxon>
        <taxon>Nocardia</taxon>
    </lineage>
</organism>
<gene>
    <name evidence="1" type="ORF">DFR76_115141</name>
</gene>
<sequence>MTRRAILPQIAYVQALFDDYTPRFEQSLVGNNLATFLVGQVEAFDLIAAAACEALGLDILLSRATFLRLDRGEPVDGMIIVAARGNDRQQALRVRSVR</sequence>
<proteinExistence type="predicted"/>
<name>A0A370HRD7_9NOCA</name>
<protein>
    <submittedName>
        <fullName evidence="1">Uncharacterized protein</fullName>
    </submittedName>
</protein>
<dbReference type="RefSeq" id="WP_068001018.1">
    <property type="nucleotide sequence ID" value="NZ_QQBC01000015.1"/>
</dbReference>
<evidence type="ECO:0000313" key="1">
    <source>
        <dbReference type="EMBL" id="RDI60511.1"/>
    </source>
</evidence>
<keyword evidence="2" id="KW-1185">Reference proteome</keyword>
<evidence type="ECO:0000313" key="2">
    <source>
        <dbReference type="Proteomes" id="UP000254869"/>
    </source>
</evidence>